<dbReference type="SUPFAM" id="SSF50156">
    <property type="entry name" value="PDZ domain-like"/>
    <property type="match status" value="1"/>
</dbReference>
<evidence type="ECO:0000259" key="1">
    <source>
        <dbReference type="PROSITE" id="PS50106"/>
    </source>
</evidence>
<name>A0A7S2DNR3_9STRA</name>
<dbReference type="Gene3D" id="2.30.42.10">
    <property type="match status" value="1"/>
</dbReference>
<dbReference type="CDD" id="cd00136">
    <property type="entry name" value="PDZ_canonical"/>
    <property type="match status" value="1"/>
</dbReference>
<proteinExistence type="predicted"/>
<organism evidence="2">
    <name type="scientific">Octactis speculum</name>
    <dbReference type="NCBI Taxonomy" id="3111310"/>
    <lineage>
        <taxon>Eukaryota</taxon>
        <taxon>Sar</taxon>
        <taxon>Stramenopiles</taxon>
        <taxon>Ochrophyta</taxon>
        <taxon>Dictyochophyceae</taxon>
        <taxon>Dictyochales</taxon>
        <taxon>Dictyochaceae</taxon>
        <taxon>Octactis</taxon>
    </lineage>
</organism>
<feature type="domain" description="PDZ" evidence="1">
    <location>
        <begin position="115"/>
        <end position="172"/>
    </location>
</feature>
<protein>
    <recommendedName>
        <fullName evidence="1">PDZ domain-containing protein</fullName>
    </recommendedName>
</protein>
<dbReference type="InterPro" id="IPR001478">
    <property type="entry name" value="PDZ"/>
</dbReference>
<dbReference type="AlphaFoldDB" id="A0A7S2DNR3"/>
<dbReference type="SMART" id="SM00228">
    <property type="entry name" value="PDZ"/>
    <property type="match status" value="1"/>
</dbReference>
<sequence>MYGEMKTASKGRVFQALLFAASFQYGSAFQRFFVNDVRRVCDRKTGVVNMNLFDGLKDAFTRDDMQAIEADRETPFDRWMGISTMPMEDAKKDIAEFVDSMSEENYIKVSLSIPMGIVFEENDPSTGGVFVASLSDGGNAVSDGSLRTGDQLVSVNGKNVRGMDFDTCLGMIVDSKDSGVNMIFFRGGVANLYGNRGPSEEWFSEFLGSGPTEKAADSGPVTKAMV</sequence>
<dbReference type="EMBL" id="HBGS01045512">
    <property type="protein sequence ID" value="CAD9458069.1"/>
    <property type="molecule type" value="Transcribed_RNA"/>
</dbReference>
<accession>A0A7S2DNR3</accession>
<dbReference type="Pfam" id="PF00595">
    <property type="entry name" value="PDZ"/>
    <property type="match status" value="1"/>
</dbReference>
<dbReference type="PROSITE" id="PS50106">
    <property type="entry name" value="PDZ"/>
    <property type="match status" value="1"/>
</dbReference>
<dbReference type="InterPro" id="IPR036034">
    <property type="entry name" value="PDZ_sf"/>
</dbReference>
<reference evidence="2" key="1">
    <citation type="submission" date="2021-01" db="EMBL/GenBank/DDBJ databases">
        <authorList>
            <person name="Corre E."/>
            <person name="Pelletier E."/>
            <person name="Niang G."/>
            <person name="Scheremetjew M."/>
            <person name="Finn R."/>
            <person name="Kale V."/>
            <person name="Holt S."/>
            <person name="Cochrane G."/>
            <person name="Meng A."/>
            <person name="Brown T."/>
            <person name="Cohen L."/>
        </authorList>
    </citation>
    <scope>NUCLEOTIDE SEQUENCE</scope>
    <source>
        <strain evidence="2">CCMP1381</strain>
    </source>
</reference>
<evidence type="ECO:0000313" key="2">
    <source>
        <dbReference type="EMBL" id="CAD9458069.1"/>
    </source>
</evidence>
<gene>
    <name evidence="2" type="ORF">DSPE1174_LOCUS23541</name>
</gene>